<dbReference type="InterPro" id="IPR051822">
    <property type="entry name" value="Glycosyl_Hydrolase_84"/>
</dbReference>
<evidence type="ECO:0000313" key="3">
    <source>
        <dbReference type="Proteomes" id="UP000095463"/>
    </source>
</evidence>
<dbReference type="Pfam" id="PF00583">
    <property type="entry name" value="Acetyltransf_1"/>
    <property type="match status" value="1"/>
</dbReference>
<organism evidence="2 3">
    <name type="scientific">Devosia insulae DS-56</name>
    <dbReference type="NCBI Taxonomy" id="1116389"/>
    <lineage>
        <taxon>Bacteria</taxon>
        <taxon>Pseudomonadati</taxon>
        <taxon>Pseudomonadota</taxon>
        <taxon>Alphaproteobacteria</taxon>
        <taxon>Hyphomicrobiales</taxon>
        <taxon>Devosiaceae</taxon>
        <taxon>Devosia</taxon>
    </lineage>
</organism>
<feature type="domain" description="N-acetyltransferase" evidence="1">
    <location>
        <begin position="71"/>
        <end position="210"/>
    </location>
</feature>
<dbReference type="Gene3D" id="3.40.630.30">
    <property type="match status" value="1"/>
</dbReference>
<reference evidence="2 3" key="1">
    <citation type="journal article" date="2015" name="Genome Announc.">
        <title>Genome Assemblies of Three Soil-Associated Devosia species: D. insulae, D. limi, and D. soli.</title>
        <authorList>
            <person name="Hassan Y.I."/>
            <person name="Lepp D."/>
            <person name="Zhou T."/>
        </authorList>
    </citation>
    <scope>NUCLEOTIDE SEQUENCE [LARGE SCALE GENOMIC DNA]</scope>
    <source>
        <strain evidence="2 3">DS-56</strain>
    </source>
</reference>
<evidence type="ECO:0000313" key="2">
    <source>
        <dbReference type="EMBL" id="OEO33007.1"/>
    </source>
</evidence>
<dbReference type="Proteomes" id="UP000095463">
    <property type="component" value="Unassembled WGS sequence"/>
</dbReference>
<name>A0A1E5XWN7_9HYPH</name>
<accession>A0A1E5XWN7</accession>
<dbReference type="PANTHER" id="PTHR13170:SF16">
    <property type="entry name" value="PROTEIN O-GLCNACASE"/>
    <property type="match status" value="1"/>
</dbReference>
<dbReference type="PROSITE" id="PS51186">
    <property type="entry name" value="GNAT"/>
    <property type="match status" value="1"/>
</dbReference>
<protein>
    <submittedName>
        <fullName evidence="2">GNAT family N-acetyltransferase</fullName>
    </submittedName>
</protein>
<dbReference type="AlphaFoldDB" id="A0A1E5XWN7"/>
<dbReference type="InterPro" id="IPR000182">
    <property type="entry name" value="GNAT_dom"/>
</dbReference>
<comment type="caution">
    <text evidence="2">The sequence shown here is derived from an EMBL/GenBank/DDBJ whole genome shotgun (WGS) entry which is preliminary data.</text>
</comment>
<dbReference type="SUPFAM" id="SSF55729">
    <property type="entry name" value="Acyl-CoA N-acyltransferases (Nat)"/>
    <property type="match status" value="1"/>
</dbReference>
<dbReference type="PANTHER" id="PTHR13170">
    <property type="entry name" value="O-GLCNACASE"/>
    <property type="match status" value="1"/>
</dbReference>
<dbReference type="GO" id="GO:0016747">
    <property type="term" value="F:acyltransferase activity, transferring groups other than amino-acyl groups"/>
    <property type="evidence" value="ECO:0007669"/>
    <property type="project" value="InterPro"/>
</dbReference>
<keyword evidence="3" id="KW-1185">Reference proteome</keyword>
<dbReference type="EMBL" id="LAJE02000043">
    <property type="protein sequence ID" value="OEO33007.1"/>
    <property type="molecule type" value="Genomic_DNA"/>
</dbReference>
<dbReference type="OrthoDB" id="8593648at2"/>
<dbReference type="InterPro" id="IPR016181">
    <property type="entry name" value="Acyl_CoA_acyltransferase"/>
</dbReference>
<evidence type="ECO:0000259" key="1">
    <source>
        <dbReference type="PROSITE" id="PS51186"/>
    </source>
</evidence>
<dbReference type="RefSeq" id="WP_069907847.1">
    <property type="nucleotide sequence ID" value="NZ_LAJE02000043.1"/>
</dbReference>
<gene>
    <name evidence="2" type="ORF">VW23_008670</name>
</gene>
<proteinExistence type="predicted"/>
<sequence>MGLDFGGGYRLRAALAEDHAGLNMVCLRTGDSGKDATEREDDPDLLGLIYAVPYQVYEPDFAFVVDGPNGVCGYIFGAPDTPGIYAKMAADWFPPLAARLADPGPDESRWQGSDWARYAIRHPEFVYPDVLHRYPAHGHIDLLEEARGRGIGRRGMEHVMAKLRRAGATGMHLQVSPVNRGAQSFYRKLGFEVLKDEVLPRHTTFMVTGL</sequence>